<dbReference type="InterPro" id="IPR048324">
    <property type="entry name" value="ZSWIM1-3_RNaseH-like"/>
</dbReference>
<evidence type="ECO:0000313" key="3">
    <source>
        <dbReference type="Proteomes" id="UP000198211"/>
    </source>
</evidence>
<sequence length="382" mass="42991">MNKDEGNAAEFIVDSESNVVRVVTFQSGRQKRLFAAFPEVVLVDSTHATKANRYKPFNFAVHDVFGRGQYVQHALVEAEEKPNLALIVAAFNKNNPDWMKIRVVMTDKALHEKEVLHEAWPHARQLLCRVEDIELTALALQLSDYAFKMVEDQHRLAVGPAANYDVDVDGTKTTLTIPATGEKHKLDARLGICDCIFRQACLLPCRHVMYARSNANYETVIPPSRTFSSRWIVHSPANNIDEGAVSPGGLNRVNCPPIKALPPIDRDTKYSRCKQLTEKVNDVISIQPSTTYRLAMKWLEAFHAAVHTGKLDEFTGQTIEPFCGFPSLSQISVDDTVTLSQLSFAKPTQKDLTEEKAPPQRHAPNLHQRRTERRLRALVMVK</sequence>
<reference evidence="3" key="1">
    <citation type="submission" date="2017-03" db="EMBL/GenBank/DDBJ databases">
        <title>Phytopthora megakarya and P. palmivora, two closely related causual agents of cacao black pod achieved similar genome size and gene model numbers by different mechanisms.</title>
        <authorList>
            <person name="Ali S."/>
            <person name="Shao J."/>
            <person name="Larry D.J."/>
            <person name="Kronmiller B."/>
            <person name="Shen D."/>
            <person name="Strem M.D."/>
            <person name="Melnick R.L."/>
            <person name="Guiltinan M.J."/>
            <person name="Tyler B.M."/>
            <person name="Meinhardt L.W."/>
            <person name="Bailey B.A."/>
        </authorList>
    </citation>
    <scope>NUCLEOTIDE SEQUENCE [LARGE SCALE GENOMIC DNA]</scope>
    <source>
        <strain evidence="3">zdho120</strain>
    </source>
</reference>
<proteinExistence type="predicted"/>
<dbReference type="STRING" id="4795.A0A225W732"/>
<dbReference type="PANTHER" id="PTHR31569:SF4">
    <property type="entry name" value="SWIM-TYPE DOMAIN-CONTAINING PROTEIN"/>
    <property type="match status" value="1"/>
</dbReference>
<dbReference type="Proteomes" id="UP000198211">
    <property type="component" value="Unassembled WGS sequence"/>
</dbReference>
<dbReference type="AlphaFoldDB" id="A0A225W732"/>
<dbReference type="PANTHER" id="PTHR31569">
    <property type="entry name" value="SWIM-TYPE DOMAIN-CONTAINING PROTEIN"/>
    <property type="match status" value="1"/>
</dbReference>
<name>A0A225W732_9STRA</name>
<keyword evidence="3" id="KW-1185">Reference proteome</keyword>
<gene>
    <name evidence="2" type="ORF">PHMEG_00013092</name>
</gene>
<accession>A0A225W732</accession>
<dbReference type="InterPro" id="IPR052579">
    <property type="entry name" value="Zinc_finger_SWIM"/>
</dbReference>
<comment type="caution">
    <text evidence="2">The sequence shown here is derived from an EMBL/GenBank/DDBJ whole genome shotgun (WGS) entry which is preliminary data.</text>
</comment>
<organism evidence="2 3">
    <name type="scientific">Phytophthora megakarya</name>
    <dbReference type="NCBI Taxonomy" id="4795"/>
    <lineage>
        <taxon>Eukaryota</taxon>
        <taxon>Sar</taxon>
        <taxon>Stramenopiles</taxon>
        <taxon>Oomycota</taxon>
        <taxon>Peronosporomycetes</taxon>
        <taxon>Peronosporales</taxon>
        <taxon>Peronosporaceae</taxon>
        <taxon>Phytophthora</taxon>
    </lineage>
</organism>
<evidence type="ECO:0000313" key="2">
    <source>
        <dbReference type="EMBL" id="OWZ13561.1"/>
    </source>
</evidence>
<feature type="domain" description="ZSWIM1/3 RNaseH-like" evidence="1">
    <location>
        <begin position="2"/>
        <end position="126"/>
    </location>
</feature>
<dbReference type="EMBL" id="NBNE01001548">
    <property type="protein sequence ID" value="OWZ13561.1"/>
    <property type="molecule type" value="Genomic_DNA"/>
</dbReference>
<protein>
    <recommendedName>
        <fullName evidence="1">ZSWIM1/3 RNaseH-like domain-containing protein</fullName>
    </recommendedName>
</protein>
<dbReference type="Pfam" id="PF21056">
    <property type="entry name" value="ZSWIM1-3_RNaseH-like"/>
    <property type="match status" value="1"/>
</dbReference>
<evidence type="ECO:0000259" key="1">
    <source>
        <dbReference type="Pfam" id="PF21056"/>
    </source>
</evidence>
<dbReference type="OrthoDB" id="128571at2759"/>